<name>A0A0H2YQP5_CLOP1</name>
<evidence type="ECO:0000313" key="2">
    <source>
        <dbReference type="Proteomes" id="UP000001823"/>
    </source>
</evidence>
<organism evidence="1 2">
    <name type="scientific">Clostridium perfringens (strain ATCC 13124 / DSM 756 / JCM 1290 / NCIMB 6125 / NCTC 8237 / Type A)</name>
    <dbReference type="NCBI Taxonomy" id="195103"/>
    <lineage>
        <taxon>Bacteria</taxon>
        <taxon>Bacillati</taxon>
        <taxon>Bacillota</taxon>
        <taxon>Clostridia</taxon>
        <taxon>Eubacteriales</taxon>
        <taxon>Clostridiaceae</taxon>
        <taxon>Clostridium</taxon>
    </lineage>
</organism>
<dbReference type="RefSeq" id="WP_003458600.1">
    <property type="nucleotide sequence ID" value="NC_008261.1"/>
</dbReference>
<keyword evidence="2" id="KW-1185">Reference proteome</keyword>
<dbReference type="PaxDb" id="195103-CPF_1306"/>
<dbReference type="KEGG" id="cpf:CPF_1306"/>
<proteinExistence type="predicted"/>
<accession>A0A0H2YQP5</accession>
<evidence type="ECO:0000313" key="1">
    <source>
        <dbReference type="EMBL" id="ABG83222.1"/>
    </source>
</evidence>
<gene>
    <name evidence="1" type="ordered locus">CPF_1306</name>
</gene>
<sequence length="47" mass="5570">MNNNKSAHDIAKQMIIDGESFDKIKEVTNLRLKEIKRIQRDEINPKF</sequence>
<dbReference type="GeneID" id="93002381"/>
<dbReference type="Proteomes" id="UP000001823">
    <property type="component" value="Chromosome"/>
</dbReference>
<dbReference type="AlphaFoldDB" id="A0A0H2YQP5"/>
<dbReference type="HOGENOM" id="CLU_215750_0_0_9"/>
<protein>
    <submittedName>
        <fullName evidence="1">Uncharacterized protein</fullName>
    </submittedName>
</protein>
<dbReference type="EMBL" id="CP000246">
    <property type="protein sequence ID" value="ABG83222.1"/>
    <property type="molecule type" value="Genomic_DNA"/>
</dbReference>
<reference evidence="1 2" key="1">
    <citation type="journal article" date="2006" name="Genome Res.">
        <title>Skewed genomic variability in strains of the toxigenic bacterial pathogen, Clostridium perfringens.</title>
        <authorList>
            <person name="Myers G.S."/>
            <person name="Rasko D.A."/>
            <person name="Cheung J.K."/>
            <person name="Ravel J."/>
            <person name="Seshadri R."/>
            <person name="Deboy R.T."/>
            <person name="Ren Q."/>
            <person name="Varga J."/>
            <person name="Awad M.M."/>
            <person name="Brinkac L.M."/>
            <person name="Daugherty S.C."/>
            <person name="Haft D.H."/>
            <person name="Dodson R.J."/>
            <person name="Madupu R."/>
            <person name="Nelson W.C."/>
            <person name="Rosovitz M.J."/>
            <person name="Sullivan S.A."/>
            <person name="Khouri H."/>
            <person name="Dimitrov G.I."/>
            <person name="Watkins K.L."/>
            <person name="Mulligan S."/>
            <person name="Benton J."/>
            <person name="Radune D."/>
            <person name="Fisher D.J."/>
            <person name="Atkins H.S."/>
            <person name="Hiscox T."/>
            <person name="Jost B.H."/>
            <person name="Billington S.J."/>
            <person name="Songer J.G."/>
            <person name="McClane B.A."/>
            <person name="Titball R.W."/>
            <person name="Rood J.I."/>
            <person name="Melville S.B."/>
            <person name="Paulsen I.T."/>
        </authorList>
    </citation>
    <scope>NUCLEOTIDE SEQUENCE [LARGE SCALE GENOMIC DNA]</scope>
    <source>
        <strain evidence="2">ATCC 13124 / DSM 756 / JCM 1290 / NCIMB 6125 / NCTC 8237 / S 107 / Type A</strain>
    </source>
</reference>